<dbReference type="AlphaFoldDB" id="A0A2M6XUY0"/>
<protein>
    <submittedName>
        <fullName evidence="1">Uncharacterized protein</fullName>
    </submittedName>
</protein>
<gene>
    <name evidence="1" type="ORF">COT20_01015</name>
</gene>
<proteinExistence type="predicted"/>
<name>A0A2M6XUY0_9BACT</name>
<dbReference type="Pfam" id="PF18924">
    <property type="entry name" value="DUF5674"/>
    <property type="match status" value="1"/>
</dbReference>
<dbReference type="EMBL" id="PEXQ01000024">
    <property type="protein sequence ID" value="PIU15914.1"/>
    <property type="molecule type" value="Genomic_DNA"/>
</dbReference>
<reference evidence="2" key="1">
    <citation type="submission" date="2017-09" db="EMBL/GenBank/DDBJ databases">
        <title>Depth-based differentiation of microbial function through sediment-hosted aquifers and enrichment of novel symbionts in the deep terrestrial subsurface.</title>
        <authorList>
            <person name="Probst A.J."/>
            <person name="Ladd B."/>
            <person name="Jarett J.K."/>
            <person name="Geller-Mcgrath D.E."/>
            <person name="Sieber C.M.K."/>
            <person name="Emerson J.B."/>
            <person name="Anantharaman K."/>
            <person name="Thomas B.C."/>
            <person name="Malmstrom R."/>
            <person name="Stieglmeier M."/>
            <person name="Klingl A."/>
            <person name="Woyke T."/>
            <person name="Ryan C.M."/>
            <person name="Banfield J.F."/>
        </authorList>
    </citation>
    <scope>NUCLEOTIDE SEQUENCE [LARGE SCALE GENOMIC DNA]</scope>
</reference>
<dbReference type="Proteomes" id="UP000229784">
    <property type="component" value="Unassembled WGS sequence"/>
</dbReference>
<organism evidence="1 2">
    <name type="scientific">bacterium (Candidatus Gribaldobacteria) CG08_land_8_20_14_0_20_39_15</name>
    <dbReference type="NCBI Taxonomy" id="2014273"/>
    <lineage>
        <taxon>Bacteria</taxon>
        <taxon>Candidatus Gribaldobacteria</taxon>
    </lineage>
</organism>
<comment type="caution">
    <text evidence="1">The sequence shown here is derived from an EMBL/GenBank/DDBJ whole genome shotgun (WGS) entry which is preliminary data.</text>
</comment>
<evidence type="ECO:0000313" key="2">
    <source>
        <dbReference type="Proteomes" id="UP000229784"/>
    </source>
</evidence>
<dbReference type="InterPro" id="IPR043731">
    <property type="entry name" value="DUF5674"/>
</dbReference>
<sequence>MMVRILQQKISQAELVEIAKEGYGSVVKLAVDIGKEKISLGGEFHSDCEAALVEDGSELVNIWGANIYLDRPKKERLEFIALINIRPAFNNRFMEIQDIVLKEKIQRVVDKFIE</sequence>
<evidence type="ECO:0000313" key="1">
    <source>
        <dbReference type="EMBL" id="PIU15914.1"/>
    </source>
</evidence>
<accession>A0A2M6XUY0</accession>